<gene>
    <name evidence="2" type="ORF">GUITHDRAFT_121804</name>
</gene>
<dbReference type="AlphaFoldDB" id="L1I7H1"/>
<feature type="compositionally biased region" description="Basic and acidic residues" evidence="1">
    <location>
        <begin position="93"/>
        <end position="113"/>
    </location>
</feature>
<protein>
    <submittedName>
        <fullName evidence="2 3">Uncharacterized protein</fullName>
    </submittedName>
</protein>
<dbReference type="EnsemblProtists" id="EKX32037">
    <property type="protein sequence ID" value="EKX32037"/>
    <property type="gene ID" value="GUITHDRAFT_121804"/>
</dbReference>
<evidence type="ECO:0000256" key="1">
    <source>
        <dbReference type="SAM" id="MobiDB-lite"/>
    </source>
</evidence>
<dbReference type="PaxDb" id="55529-EKX32037"/>
<feature type="region of interest" description="Disordered" evidence="1">
    <location>
        <begin position="1"/>
        <end position="29"/>
    </location>
</feature>
<dbReference type="GeneID" id="17288766"/>
<accession>L1I7H1</accession>
<feature type="compositionally biased region" description="Basic and acidic residues" evidence="1">
    <location>
        <begin position="8"/>
        <end position="17"/>
    </location>
</feature>
<evidence type="ECO:0000313" key="4">
    <source>
        <dbReference type="Proteomes" id="UP000011087"/>
    </source>
</evidence>
<keyword evidence="4" id="KW-1185">Reference proteome</keyword>
<name>L1I7H1_GUITC</name>
<proteinExistence type="predicted"/>
<feature type="region of interest" description="Disordered" evidence="1">
    <location>
        <begin position="46"/>
        <end position="75"/>
    </location>
</feature>
<evidence type="ECO:0000313" key="3">
    <source>
        <dbReference type="EnsemblProtists" id="EKX32037"/>
    </source>
</evidence>
<dbReference type="EMBL" id="JH993217">
    <property type="protein sequence ID" value="EKX32037.1"/>
    <property type="molecule type" value="Genomic_DNA"/>
</dbReference>
<feature type="compositionally biased region" description="Basic and acidic residues" evidence="1">
    <location>
        <begin position="122"/>
        <end position="145"/>
    </location>
</feature>
<sequence>MQPFQRQDYVKGEERSGASKAVQEQTEDSSLIQSLYDTISKLNIQQTPVTRQDEEAEAEEWKESNERNFSMPSSQGFGFSRIVLMHERKEVFTDQGEWKDNEAKEDQRNDVRLNRSRAFDGNLKENKNKAKQAEEQDGAKLRPDN</sequence>
<feature type="region of interest" description="Disordered" evidence="1">
    <location>
        <begin position="93"/>
        <end position="145"/>
    </location>
</feature>
<reference evidence="3" key="3">
    <citation type="submission" date="2016-03" db="UniProtKB">
        <authorList>
            <consortium name="EnsemblProtists"/>
        </authorList>
    </citation>
    <scope>IDENTIFICATION</scope>
</reference>
<organism evidence="2">
    <name type="scientific">Guillardia theta (strain CCMP2712)</name>
    <name type="common">Cryptophyte</name>
    <dbReference type="NCBI Taxonomy" id="905079"/>
    <lineage>
        <taxon>Eukaryota</taxon>
        <taxon>Cryptophyceae</taxon>
        <taxon>Pyrenomonadales</taxon>
        <taxon>Geminigeraceae</taxon>
        <taxon>Guillardia</taxon>
    </lineage>
</organism>
<reference evidence="4" key="2">
    <citation type="submission" date="2012-11" db="EMBL/GenBank/DDBJ databases">
        <authorList>
            <person name="Kuo A."/>
            <person name="Curtis B.A."/>
            <person name="Tanifuji G."/>
            <person name="Burki F."/>
            <person name="Gruber A."/>
            <person name="Irimia M."/>
            <person name="Maruyama S."/>
            <person name="Arias M.C."/>
            <person name="Ball S.G."/>
            <person name="Gile G.H."/>
            <person name="Hirakawa Y."/>
            <person name="Hopkins J.F."/>
            <person name="Rensing S.A."/>
            <person name="Schmutz J."/>
            <person name="Symeonidi A."/>
            <person name="Elias M."/>
            <person name="Eveleigh R.J."/>
            <person name="Herman E.K."/>
            <person name="Klute M.J."/>
            <person name="Nakayama T."/>
            <person name="Obornik M."/>
            <person name="Reyes-Prieto A."/>
            <person name="Armbrust E.V."/>
            <person name="Aves S.J."/>
            <person name="Beiko R.G."/>
            <person name="Coutinho P."/>
            <person name="Dacks J.B."/>
            <person name="Durnford D.G."/>
            <person name="Fast N.M."/>
            <person name="Green B.R."/>
            <person name="Grisdale C."/>
            <person name="Hempe F."/>
            <person name="Henrissat B."/>
            <person name="Hoppner M.P."/>
            <person name="Ishida K.-I."/>
            <person name="Kim E."/>
            <person name="Koreny L."/>
            <person name="Kroth P.G."/>
            <person name="Liu Y."/>
            <person name="Malik S.-B."/>
            <person name="Maier U.G."/>
            <person name="McRose D."/>
            <person name="Mock T."/>
            <person name="Neilson J.A."/>
            <person name="Onodera N.T."/>
            <person name="Poole A.M."/>
            <person name="Pritham E.J."/>
            <person name="Richards T.A."/>
            <person name="Rocap G."/>
            <person name="Roy S.W."/>
            <person name="Sarai C."/>
            <person name="Schaack S."/>
            <person name="Shirato S."/>
            <person name="Slamovits C.H."/>
            <person name="Spencer D.F."/>
            <person name="Suzuki S."/>
            <person name="Worden A.Z."/>
            <person name="Zauner S."/>
            <person name="Barry K."/>
            <person name="Bell C."/>
            <person name="Bharti A.K."/>
            <person name="Crow J.A."/>
            <person name="Grimwood J."/>
            <person name="Kramer R."/>
            <person name="Lindquist E."/>
            <person name="Lucas S."/>
            <person name="Salamov A."/>
            <person name="McFadden G.I."/>
            <person name="Lane C.E."/>
            <person name="Keeling P.J."/>
            <person name="Gray M.W."/>
            <person name="Grigoriev I.V."/>
            <person name="Archibald J.M."/>
        </authorList>
    </citation>
    <scope>NUCLEOTIDE SEQUENCE</scope>
    <source>
        <strain evidence="4">CCMP2712</strain>
    </source>
</reference>
<reference evidence="2 4" key="1">
    <citation type="journal article" date="2012" name="Nature">
        <title>Algal genomes reveal evolutionary mosaicism and the fate of nucleomorphs.</title>
        <authorList>
            <consortium name="DOE Joint Genome Institute"/>
            <person name="Curtis B.A."/>
            <person name="Tanifuji G."/>
            <person name="Burki F."/>
            <person name="Gruber A."/>
            <person name="Irimia M."/>
            <person name="Maruyama S."/>
            <person name="Arias M.C."/>
            <person name="Ball S.G."/>
            <person name="Gile G.H."/>
            <person name="Hirakawa Y."/>
            <person name="Hopkins J.F."/>
            <person name="Kuo A."/>
            <person name="Rensing S.A."/>
            <person name="Schmutz J."/>
            <person name="Symeonidi A."/>
            <person name="Elias M."/>
            <person name="Eveleigh R.J."/>
            <person name="Herman E.K."/>
            <person name="Klute M.J."/>
            <person name="Nakayama T."/>
            <person name="Obornik M."/>
            <person name="Reyes-Prieto A."/>
            <person name="Armbrust E.V."/>
            <person name="Aves S.J."/>
            <person name="Beiko R.G."/>
            <person name="Coutinho P."/>
            <person name="Dacks J.B."/>
            <person name="Durnford D.G."/>
            <person name="Fast N.M."/>
            <person name="Green B.R."/>
            <person name="Grisdale C.J."/>
            <person name="Hempel F."/>
            <person name="Henrissat B."/>
            <person name="Hoppner M.P."/>
            <person name="Ishida K."/>
            <person name="Kim E."/>
            <person name="Koreny L."/>
            <person name="Kroth P.G."/>
            <person name="Liu Y."/>
            <person name="Malik S.B."/>
            <person name="Maier U.G."/>
            <person name="McRose D."/>
            <person name="Mock T."/>
            <person name="Neilson J.A."/>
            <person name="Onodera N.T."/>
            <person name="Poole A.M."/>
            <person name="Pritham E.J."/>
            <person name="Richards T.A."/>
            <person name="Rocap G."/>
            <person name="Roy S.W."/>
            <person name="Sarai C."/>
            <person name="Schaack S."/>
            <person name="Shirato S."/>
            <person name="Slamovits C.H."/>
            <person name="Spencer D.F."/>
            <person name="Suzuki S."/>
            <person name="Worden A.Z."/>
            <person name="Zauner S."/>
            <person name="Barry K."/>
            <person name="Bell C."/>
            <person name="Bharti A.K."/>
            <person name="Crow J.A."/>
            <person name="Grimwood J."/>
            <person name="Kramer R."/>
            <person name="Lindquist E."/>
            <person name="Lucas S."/>
            <person name="Salamov A."/>
            <person name="McFadden G.I."/>
            <person name="Lane C.E."/>
            <person name="Keeling P.J."/>
            <person name="Gray M.W."/>
            <person name="Grigoriev I.V."/>
            <person name="Archibald J.M."/>
        </authorList>
    </citation>
    <scope>NUCLEOTIDE SEQUENCE</scope>
    <source>
        <strain evidence="2 4">CCMP2712</strain>
    </source>
</reference>
<dbReference type="Proteomes" id="UP000011087">
    <property type="component" value="Unassembled WGS sequence"/>
</dbReference>
<dbReference type="RefSeq" id="XP_005819017.1">
    <property type="nucleotide sequence ID" value="XM_005818960.1"/>
</dbReference>
<evidence type="ECO:0000313" key="2">
    <source>
        <dbReference type="EMBL" id="EKX32037.1"/>
    </source>
</evidence>
<dbReference type="KEGG" id="gtt:GUITHDRAFT_121804"/>
<dbReference type="HOGENOM" id="CLU_1790595_0_0_1"/>